<accession>A0A3N2Q0X3</accession>
<protein>
    <submittedName>
        <fullName evidence="2">Uncharacterized protein</fullName>
    </submittedName>
</protein>
<proteinExistence type="predicted"/>
<keyword evidence="3" id="KW-1185">Reference proteome</keyword>
<dbReference type="GeneID" id="39579589"/>
<sequence length="226" mass="24601">MFDRKTRHNVSCTAMDFSSQDADADAAVANLGRLRSTHGLRAALTLVGLCASIMVSGMSAKTLSVYHATYEPAEYLQPLWPDDLDLRPTYAFIVGGVIITIASAISVLADRMSFVRKSLLLRTPLLVLAPLAALVASLTVMAFFYGVGVSDKADTVQSWSCRWEDRFMTARPHFGTLCRQSLAALYLAALLVPIEAAILTLTAYQAVLERNVRVHTPIAVGKVEPR</sequence>
<dbReference type="Proteomes" id="UP000272025">
    <property type="component" value="Unassembled WGS sequence"/>
</dbReference>
<evidence type="ECO:0000256" key="1">
    <source>
        <dbReference type="SAM" id="Phobius"/>
    </source>
</evidence>
<feature type="transmembrane region" description="Helical" evidence="1">
    <location>
        <begin position="89"/>
        <end position="109"/>
    </location>
</feature>
<dbReference type="EMBL" id="ML119052">
    <property type="protein sequence ID" value="ROT40338.1"/>
    <property type="molecule type" value="Genomic_DNA"/>
</dbReference>
<name>A0A3N2Q0X3_SODAK</name>
<gene>
    <name evidence="2" type="ORF">SODALDRAFT_330049</name>
</gene>
<dbReference type="AlphaFoldDB" id="A0A3N2Q0X3"/>
<dbReference type="OrthoDB" id="3890746at2759"/>
<keyword evidence="1" id="KW-0472">Membrane</keyword>
<evidence type="ECO:0000313" key="2">
    <source>
        <dbReference type="EMBL" id="ROT40338.1"/>
    </source>
</evidence>
<feature type="transmembrane region" description="Helical" evidence="1">
    <location>
        <begin position="43"/>
        <end position="69"/>
    </location>
</feature>
<feature type="transmembrane region" description="Helical" evidence="1">
    <location>
        <begin position="121"/>
        <end position="145"/>
    </location>
</feature>
<organism evidence="2 3">
    <name type="scientific">Sodiomyces alkalinus (strain CBS 110278 / VKM F-3762 / F11)</name>
    <name type="common">Alkaliphilic filamentous fungus</name>
    <dbReference type="NCBI Taxonomy" id="1314773"/>
    <lineage>
        <taxon>Eukaryota</taxon>
        <taxon>Fungi</taxon>
        <taxon>Dikarya</taxon>
        <taxon>Ascomycota</taxon>
        <taxon>Pezizomycotina</taxon>
        <taxon>Sordariomycetes</taxon>
        <taxon>Hypocreomycetidae</taxon>
        <taxon>Glomerellales</taxon>
        <taxon>Plectosphaerellaceae</taxon>
        <taxon>Sodiomyces</taxon>
    </lineage>
</organism>
<reference evidence="2 3" key="1">
    <citation type="journal article" date="2018" name="Mol. Ecol.">
        <title>The obligate alkalophilic soda-lake fungus Sodiomyces alkalinus has shifted to a protein diet.</title>
        <authorList>
            <person name="Grum-Grzhimaylo A.A."/>
            <person name="Falkoski D.L."/>
            <person name="van den Heuvel J."/>
            <person name="Valero-Jimenez C.A."/>
            <person name="Min B."/>
            <person name="Choi I.G."/>
            <person name="Lipzen A."/>
            <person name="Daum C.G."/>
            <person name="Aanen D.K."/>
            <person name="Tsang A."/>
            <person name="Henrissat B."/>
            <person name="Bilanenko E.N."/>
            <person name="de Vries R.P."/>
            <person name="van Kan J.A.L."/>
            <person name="Grigoriev I.V."/>
            <person name="Debets A.J.M."/>
        </authorList>
    </citation>
    <scope>NUCLEOTIDE SEQUENCE [LARGE SCALE GENOMIC DNA]</scope>
    <source>
        <strain evidence="2 3">F11</strain>
    </source>
</reference>
<keyword evidence="1" id="KW-1133">Transmembrane helix</keyword>
<feature type="transmembrane region" description="Helical" evidence="1">
    <location>
        <begin position="183"/>
        <end position="204"/>
    </location>
</feature>
<evidence type="ECO:0000313" key="3">
    <source>
        <dbReference type="Proteomes" id="UP000272025"/>
    </source>
</evidence>
<dbReference type="RefSeq" id="XP_028468144.1">
    <property type="nucleotide sequence ID" value="XM_028611111.1"/>
</dbReference>
<keyword evidence="1" id="KW-0812">Transmembrane</keyword>